<dbReference type="Gene3D" id="1.10.4160.10">
    <property type="entry name" value="Hydantoin permease"/>
    <property type="match status" value="1"/>
</dbReference>
<dbReference type="RefSeq" id="XP_056041170.1">
    <property type="nucleotide sequence ID" value="XM_056189728.1"/>
</dbReference>
<evidence type="ECO:0000313" key="6">
    <source>
        <dbReference type="EMBL" id="KAJ8097720.1"/>
    </source>
</evidence>
<name>A0AAD7VR11_9ASCO</name>
<dbReference type="AlphaFoldDB" id="A0AAD7VR11"/>
<dbReference type="GO" id="GO:0022857">
    <property type="term" value="F:transmembrane transporter activity"/>
    <property type="evidence" value="ECO:0007669"/>
    <property type="project" value="InterPro"/>
</dbReference>
<gene>
    <name evidence="6" type="ORF">POJ06DRAFT_277771</name>
</gene>
<protein>
    <submittedName>
        <fullName evidence="6">Uncharacterized protein</fullName>
    </submittedName>
</protein>
<evidence type="ECO:0000256" key="5">
    <source>
        <dbReference type="ARBA" id="ARBA00023136"/>
    </source>
</evidence>
<dbReference type="EMBL" id="JARPMG010000010">
    <property type="protein sequence ID" value="KAJ8097720.1"/>
    <property type="molecule type" value="Genomic_DNA"/>
</dbReference>
<accession>A0AAD7VR11</accession>
<evidence type="ECO:0000256" key="4">
    <source>
        <dbReference type="ARBA" id="ARBA00022989"/>
    </source>
</evidence>
<dbReference type="Proteomes" id="UP001217417">
    <property type="component" value="Unassembled WGS sequence"/>
</dbReference>
<evidence type="ECO:0000256" key="2">
    <source>
        <dbReference type="ARBA" id="ARBA00008974"/>
    </source>
</evidence>
<comment type="subcellular location">
    <subcellularLocation>
        <location evidence="1">Membrane</location>
        <topology evidence="1">Multi-pass membrane protein</topology>
    </subcellularLocation>
</comment>
<evidence type="ECO:0000256" key="1">
    <source>
        <dbReference type="ARBA" id="ARBA00004141"/>
    </source>
</evidence>
<reference evidence="6" key="1">
    <citation type="submission" date="2023-03" db="EMBL/GenBank/DDBJ databases">
        <title>Near-Complete genome sequence of Lipomyces tetrasporous NRRL Y-64009, an oleaginous yeast capable of growing on lignocellulosic hydrolysates.</title>
        <authorList>
            <consortium name="Lawrence Berkeley National Laboratory"/>
            <person name="Jagtap S.S."/>
            <person name="Liu J.-J."/>
            <person name="Walukiewicz H.E."/>
            <person name="Pangilinan J."/>
            <person name="Lipzen A."/>
            <person name="Ahrendt S."/>
            <person name="Koriabine M."/>
            <person name="Cobaugh K."/>
            <person name="Salamov A."/>
            <person name="Yoshinaga Y."/>
            <person name="Ng V."/>
            <person name="Daum C."/>
            <person name="Grigoriev I.V."/>
            <person name="Slininger P.J."/>
            <person name="Dien B.S."/>
            <person name="Jin Y.-S."/>
            <person name="Rao C.V."/>
        </authorList>
    </citation>
    <scope>NUCLEOTIDE SEQUENCE</scope>
    <source>
        <strain evidence="6">NRRL Y-64009</strain>
    </source>
</reference>
<proteinExistence type="inferred from homology"/>
<dbReference type="Pfam" id="PF02133">
    <property type="entry name" value="Transp_cyt_pur"/>
    <property type="match status" value="1"/>
</dbReference>
<keyword evidence="3" id="KW-0812">Transmembrane</keyword>
<dbReference type="GO" id="GO:0016020">
    <property type="term" value="C:membrane"/>
    <property type="evidence" value="ECO:0007669"/>
    <property type="project" value="UniProtKB-SubCell"/>
</dbReference>
<dbReference type="GeneID" id="80884894"/>
<comment type="caution">
    <text evidence="6">The sequence shown here is derived from an EMBL/GenBank/DDBJ whole genome shotgun (WGS) entry which is preliminary data.</text>
</comment>
<organism evidence="6 7">
    <name type="scientific">Lipomyces tetrasporus</name>
    <dbReference type="NCBI Taxonomy" id="54092"/>
    <lineage>
        <taxon>Eukaryota</taxon>
        <taxon>Fungi</taxon>
        <taxon>Dikarya</taxon>
        <taxon>Ascomycota</taxon>
        <taxon>Saccharomycotina</taxon>
        <taxon>Lipomycetes</taxon>
        <taxon>Lipomycetales</taxon>
        <taxon>Lipomycetaceae</taxon>
        <taxon>Lipomyces</taxon>
    </lineage>
</organism>
<comment type="similarity">
    <text evidence="2">Belongs to the purine-cytosine permease (2.A.39) family.</text>
</comment>
<keyword evidence="7" id="KW-1185">Reference proteome</keyword>
<sequence>MFPTTRYAVNDKAAFITAFVLPATDLLGPALAHWKNGRVAAAARPHSSVLFFLISQIGVNIAANSVSAANDLNCLFPRYVNIRRRQNHSRVHRVVGAYALEHRAESAGIHQLHGRLCHTVSSG</sequence>
<keyword evidence="5" id="KW-0472">Membrane</keyword>
<evidence type="ECO:0000313" key="7">
    <source>
        <dbReference type="Proteomes" id="UP001217417"/>
    </source>
</evidence>
<keyword evidence="4" id="KW-1133">Transmembrane helix</keyword>
<dbReference type="InterPro" id="IPR001248">
    <property type="entry name" value="Pur-cyt_permease"/>
</dbReference>
<evidence type="ECO:0000256" key="3">
    <source>
        <dbReference type="ARBA" id="ARBA00022692"/>
    </source>
</evidence>